<dbReference type="InterPro" id="IPR025975">
    <property type="entry name" value="Polysacc_lyase"/>
</dbReference>
<organism evidence="2 3">
    <name type="scientific">Lentzea indica</name>
    <dbReference type="NCBI Taxonomy" id="2604800"/>
    <lineage>
        <taxon>Bacteria</taxon>
        <taxon>Bacillati</taxon>
        <taxon>Actinomycetota</taxon>
        <taxon>Actinomycetes</taxon>
        <taxon>Pseudonocardiales</taxon>
        <taxon>Pseudonocardiaceae</taxon>
        <taxon>Lentzea</taxon>
    </lineage>
</organism>
<evidence type="ECO:0000313" key="2">
    <source>
        <dbReference type="EMBL" id="NKE57438.1"/>
    </source>
</evidence>
<dbReference type="RefSeq" id="WP_167973174.1">
    <property type="nucleotide sequence ID" value="NZ_VSRL01000032.1"/>
</dbReference>
<feature type="chain" id="PRO_5045146166" description="Polysaccharide lyase" evidence="1">
    <location>
        <begin position="24"/>
        <end position="251"/>
    </location>
</feature>
<keyword evidence="1" id="KW-0732">Signal</keyword>
<feature type="signal peptide" evidence="1">
    <location>
        <begin position="1"/>
        <end position="23"/>
    </location>
</feature>
<comment type="caution">
    <text evidence="2">The sequence shown here is derived from an EMBL/GenBank/DDBJ whole genome shotgun (WGS) entry which is preliminary data.</text>
</comment>
<dbReference type="Gene3D" id="2.60.120.200">
    <property type="match status" value="1"/>
</dbReference>
<proteinExistence type="predicted"/>
<evidence type="ECO:0008006" key="4">
    <source>
        <dbReference type="Google" id="ProtNLM"/>
    </source>
</evidence>
<sequence length="251" mass="27445">MRAHWALTAVVTAALITPAPAQALPDVLWEADPAKGPAAVFDGLERDPGSITVASDPRYGPSIKYETWDWSNGKERCESRGMRKNGSPYRIGSADVGKTFYFGWRAKWDVNPNGGHWIAVYQLHISGASGSQPKSGPFVLRTLGDGKLHFQLTAPSGGTKHIWTVPFPTGQWNDWVIGFRLSRGNDGWVELYRNGVQQTFGNGQKRYAGATLWGTHVNTKWGVYRSGPNSGRATAWLNNAKLGTSYADVAP</sequence>
<protein>
    <recommendedName>
        <fullName evidence="4">Polysaccharide lyase</fullName>
    </recommendedName>
</protein>
<accession>A0ABX1FEP4</accession>
<dbReference type="Pfam" id="PF14099">
    <property type="entry name" value="Polysacc_lyase"/>
    <property type="match status" value="1"/>
</dbReference>
<reference evidence="2 3" key="1">
    <citation type="submission" date="2019-08" db="EMBL/GenBank/DDBJ databases">
        <title>Lentzea from Indian Himalayas.</title>
        <authorList>
            <person name="Mandal S."/>
            <person name="Mallick Gupta A."/>
            <person name="Maiti P.K."/>
            <person name="Sarkar J."/>
            <person name="Mandal S."/>
        </authorList>
    </citation>
    <scope>NUCLEOTIDE SEQUENCE [LARGE SCALE GENOMIC DNA]</scope>
    <source>
        <strain evidence="2 3">PSKA42</strain>
    </source>
</reference>
<dbReference type="EMBL" id="VSRL01000032">
    <property type="protein sequence ID" value="NKE57438.1"/>
    <property type="molecule type" value="Genomic_DNA"/>
</dbReference>
<evidence type="ECO:0000256" key="1">
    <source>
        <dbReference type="SAM" id="SignalP"/>
    </source>
</evidence>
<evidence type="ECO:0000313" key="3">
    <source>
        <dbReference type="Proteomes" id="UP001515943"/>
    </source>
</evidence>
<keyword evidence="3" id="KW-1185">Reference proteome</keyword>
<gene>
    <name evidence="2" type="ORF">FXN61_11575</name>
</gene>
<dbReference type="Proteomes" id="UP001515943">
    <property type="component" value="Unassembled WGS sequence"/>
</dbReference>
<name>A0ABX1FEP4_9PSEU</name>